<dbReference type="InterPro" id="IPR051092">
    <property type="entry name" value="FYVE_RhoGEF_PH"/>
</dbReference>
<dbReference type="Proteomes" id="UP000011083">
    <property type="component" value="Unassembled WGS sequence"/>
</dbReference>
<dbReference type="EMBL" id="KB008036">
    <property type="protein sequence ID" value="ELR15003.1"/>
    <property type="molecule type" value="Genomic_DNA"/>
</dbReference>
<dbReference type="GO" id="GO:0005085">
    <property type="term" value="F:guanyl-nucleotide exchange factor activity"/>
    <property type="evidence" value="ECO:0007669"/>
    <property type="project" value="InterPro"/>
</dbReference>
<dbReference type="Gene3D" id="2.30.29.30">
    <property type="entry name" value="Pleckstrin-homology domain (PH domain)/Phosphotyrosine-binding domain (PTB)"/>
    <property type="match status" value="1"/>
</dbReference>
<protein>
    <submittedName>
        <fullName evidence="4">RhoGEF domain containing protein</fullName>
    </submittedName>
</protein>
<dbReference type="OMA" id="EMDAMAN"/>
<name>L8GQS6_ACACF</name>
<dbReference type="STRING" id="1257118.L8GQS6"/>
<dbReference type="AlphaFoldDB" id="L8GQS6"/>
<dbReference type="InterPro" id="IPR035899">
    <property type="entry name" value="DBL_dom_sf"/>
</dbReference>
<sequence length="659" mass="72075">MMEVQQYSLVPQALIALLNAVASDVGAGSPAPTCSSPVLLSPPGSFEFDALNYQDSPIFLAPHQATDHLLPLFGAAEPDAALDTDLRRSSDPGMQELARLAAGLRRDSVAELLSCSAPVVIRRSSMPTSSADVEAHVASSSTTSAKAPAKVKGSGVFQRRKSKEKDKASTMPEKTKKVKKEKNKKLVVVPEITIERTAPVVVTVLTSSSQPASASPRERRGSMIAPSPPAATMMKKMKKMTMDAADGAVVEPTRHKRSRSLSAIPEVAEEMQRRSSSRELEAVAEVSTTTTTTTQPPLLLVGEVVLLPVGDGMPERQRRRHLVINEIVTTERDYVRDLQVLLSVFMMPLQSKGIVTAEEGRRLFSNVKTLMAINQALLADLEARVGASQGNNIGECFLLFGDYLRMYAIYCANQKTAYKTLARCTKTNASFREALQQAHDNEQTRLLNLDSYLIKPMQRLCKYPLLLRELISLTDAEHRDFERLTRALDKIHEVVVSVNNSQKLEEEMDAMANVIERLQGTERFDVPLVVPGRKYFQEGILQKMAQDTKCLSALHYFLFSDLLVLTTAPASSKAASARRKSGSTKKVEVQAMLSLLDAQVDLNEPTSAEDCDAKAASPTVEITSGGDEYVVPFVSADHRSHWVLAYRTALDSAASLADC</sequence>
<accession>L8GQS6</accession>
<dbReference type="GeneID" id="14915962"/>
<dbReference type="SUPFAM" id="SSF50729">
    <property type="entry name" value="PH domain-like"/>
    <property type="match status" value="1"/>
</dbReference>
<dbReference type="InterPro" id="IPR011993">
    <property type="entry name" value="PH-like_dom_sf"/>
</dbReference>
<dbReference type="CDD" id="cd00160">
    <property type="entry name" value="RhoGEF"/>
    <property type="match status" value="1"/>
</dbReference>
<dbReference type="OrthoDB" id="20453at2759"/>
<feature type="region of interest" description="Disordered" evidence="1">
    <location>
        <begin position="207"/>
        <end position="228"/>
    </location>
</feature>
<keyword evidence="5" id="KW-1185">Reference proteome</keyword>
<evidence type="ECO:0000313" key="5">
    <source>
        <dbReference type="Proteomes" id="UP000011083"/>
    </source>
</evidence>
<proteinExistence type="predicted"/>
<reference evidence="4 5" key="1">
    <citation type="journal article" date="2013" name="Genome Biol.">
        <title>Genome of Acanthamoeba castellanii highlights extensive lateral gene transfer and early evolution of tyrosine kinase signaling.</title>
        <authorList>
            <person name="Clarke M."/>
            <person name="Lohan A.J."/>
            <person name="Liu B."/>
            <person name="Lagkouvardos I."/>
            <person name="Roy S."/>
            <person name="Zafar N."/>
            <person name="Bertelli C."/>
            <person name="Schilde C."/>
            <person name="Kianianmomeni A."/>
            <person name="Burglin T.R."/>
            <person name="Frech C."/>
            <person name="Turcotte B."/>
            <person name="Kopec K.O."/>
            <person name="Synnott J.M."/>
            <person name="Choo C."/>
            <person name="Paponov I."/>
            <person name="Finkler A."/>
            <person name="Soon Heng Tan C."/>
            <person name="Hutchins A.P."/>
            <person name="Weinmeier T."/>
            <person name="Rattei T."/>
            <person name="Chu J.S."/>
            <person name="Gimenez G."/>
            <person name="Irimia M."/>
            <person name="Rigden D.J."/>
            <person name="Fitzpatrick D.A."/>
            <person name="Lorenzo-Morales J."/>
            <person name="Bateman A."/>
            <person name="Chiu C.H."/>
            <person name="Tang P."/>
            <person name="Hegemann P."/>
            <person name="Fromm H."/>
            <person name="Raoult D."/>
            <person name="Greub G."/>
            <person name="Miranda-Saavedra D."/>
            <person name="Chen N."/>
            <person name="Nash P."/>
            <person name="Ginger M.L."/>
            <person name="Horn M."/>
            <person name="Schaap P."/>
            <person name="Caler L."/>
            <person name="Loftus B."/>
        </authorList>
    </citation>
    <scope>NUCLEOTIDE SEQUENCE [LARGE SCALE GENOMIC DNA]</scope>
    <source>
        <strain evidence="4 5">Neff</strain>
    </source>
</reference>
<feature type="region of interest" description="Disordered" evidence="1">
    <location>
        <begin position="139"/>
        <end position="179"/>
    </location>
</feature>
<dbReference type="KEGG" id="acan:ACA1_211790"/>
<dbReference type="PANTHER" id="PTHR12673:SF159">
    <property type="entry name" value="LD03170P"/>
    <property type="match status" value="1"/>
</dbReference>
<evidence type="ECO:0000313" key="4">
    <source>
        <dbReference type="EMBL" id="ELR15003.1"/>
    </source>
</evidence>
<dbReference type="InterPro" id="IPR000219">
    <property type="entry name" value="DH_dom"/>
</dbReference>
<dbReference type="Pfam" id="PF00621">
    <property type="entry name" value="RhoGEF"/>
    <property type="match status" value="1"/>
</dbReference>
<dbReference type="SMART" id="SM00325">
    <property type="entry name" value="RhoGEF"/>
    <property type="match status" value="1"/>
</dbReference>
<dbReference type="VEuPathDB" id="AmoebaDB:ACA1_211790"/>
<dbReference type="PROSITE" id="PS50003">
    <property type="entry name" value="PH_DOMAIN"/>
    <property type="match status" value="1"/>
</dbReference>
<dbReference type="PROSITE" id="PS50010">
    <property type="entry name" value="DH_2"/>
    <property type="match status" value="1"/>
</dbReference>
<dbReference type="InterPro" id="IPR001849">
    <property type="entry name" value="PH_domain"/>
</dbReference>
<evidence type="ECO:0000259" key="2">
    <source>
        <dbReference type="PROSITE" id="PS50003"/>
    </source>
</evidence>
<dbReference type="Gene3D" id="1.20.900.10">
    <property type="entry name" value="Dbl homology (DH) domain"/>
    <property type="match status" value="1"/>
</dbReference>
<dbReference type="PROSITE" id="PS00741">
    <property type="entry name" value="DH_1"/>
    <property type="match status" value="1"/>
</dbReference>
<feature type="domain" description="PH" evidence="2">
    <location>
        <begin position="534"/>
        <end position="651"/>
    </location>
</feature>
<evidence type="ECO:0000259" key="3">
    <source>
        <dbReference type="PROSITE" id="PS50010"/>
    </source>
</evidence>
<dbReference type="PANTHER" id="PTHR12673">
    <property type="entry name" value="FACIOGENITAL DYSPLASIA PROTEIN"/>
    <property type="match status" value="1"/>
</dbReference>
<organism evidence="4 5">
    <name type="scientific">Acanthamoeba castellanii (strain ATCC 30010 / Neff)</name>
    <dbReference type="NCBI Taxonomy" id="1257118"/>
    <lineage>
        <taxon>Eukaryota</taxon>
        <taxon>Amoebozoa</taxon>
        <taxon>Discosea</taxon>
        <taxon>Longamoebia</taxon>
        <taxon>Centramoebida</taxon>
        <taxon>Acanthamoebidae</taxon>
        <taxon>Acanthamoeba</taxon>
    </lineage>
</organism>
<dbReference type="RefSeq" id="XP_004337016.1">
    <property type="nucleotide sequence ID" value="XM_004336968.1"/>
</dbReference>
<gene>
    <name evidence="4" type="ORF">ACA1_211790</name>
</gene>
<feature type="compositionally biased region" description="Low complexity" evidence="1">
    <location>
        <begin position="139"/>
        <end position="150"/>
    </location>
</feature>
<dbReference type="SUPFAM" id="SSF48065">
    <property type="entry name" value="DBL homology domain (DH-domain)"/>
    <property type="match status" value="1"/>
</dbReference>
<dbReference type="GO" id="GO:0035556">
    <property type="term" value="P:intracellular signal transduction"/>
    <property type="evidence" value="ECO:0007669"/>
    <property type="project" value="InterPro"/>
</dbReference>
<feature type="domain" description="DH" evidence="3">
    <location>
        <begin position="319"/>
        <end position="501"/>
    </location>
</feature>
<evidence type="ECO:0000256" key="1">
    <source>
        <dbReference type="SAM" id="MobiDB-lite"/>
    </source>
</evidence>
<dbReference type="GO" id="GO:0005737">
    <property type="term" value="C:cytoplasm"/>
    <property type="evidence" value="ECO:0007669"/>
    <property type="project" value="TreeGrafter"/>
</dbReference>
<dbReference type="InterPro" id="IPR001331">
    <property type="entry name" value="GDS_CDC24_CS"/>
</dbReference>